<dbReference type="InterPro" id="IPR009056">
    <property type="entry name" value="Cyt_c-like_dom"/>
</dbReference>
<dbReference type="Pfam" id="PF00034">
    <property type="entry name" value="Cytochrom_C"/>
    <property type="match status" value="3"/>
</dbReference>
<feature type="domain" description="Cytochrome c" evidence="8">
    <location>
        <begin position="312"/>
        <end position="405"/>
    </location>
</feature>
<dbReference type="SUPFAM" id="SSF46626">
    <property type="entry name" value="Cytochrome c"/>
    <property type="match status" value="5"/>
</dbReference>
<evidence type="ECO:0000256" key="2">
    <source>
        <dbReference type="ARBA" id="ARBA00022617"/>
    </source>
</evidence>
<evidence type="ECO:0000256" key="5">
    <source>
        <dbReference type="ARBA" id="ARBA00023004"/>
    </source>
</evidence>
<dbReference type="AlphaFoldDB" id="A0A1M5E2K3"/>
<dbReference type="STRING" id="366533.SAMN05444339_11148"/>
<evidence type="ECO:0000259" key="8">
    <source>
        <dbReference type="PROSITE" id="PS51007"/>
    </source>
</evidence>
<dbReference type="PANTHER" id="PTHR33751">
    <property type="entry name" value="CBB3-TYPE CYTOCHROME C OXIDASE SUBUNIT FIXP"/>
    <property type="match status" value="1"/>
</dbReference>
<keyword evidence="5 6" id="KW-0408">Iron</keyword>
<evidence type="ECO:0000256" key="6">
    <source>
        <dbReference type="PROSITE-ProRule" id="PRU00433"/>
    </source>
</evidence>
<dbReference type="GO" id="GO:0020037">
    <property type="term" value="F:heme binding"/>
    <property type="evidence" value="ECO:0007669"/>
    <property type="project" value="InterPro"/>
</dbReference>
<protein>
    <submittedName>
        <fullName evidence="9">Cytochrome c553</fullName>
    </submittedName>
</protein>
<reference evidence="10" key="1">
    <citation type="submission" date="2016-11" db="EMBL/GenBank/DDBJ databases">
        <authorList>
            <person name="Varghese N."/>
            <person name="Submissions S."/>
        </authorList>
    </citation>
    <scope>NUCLEOTIDE SEQUENCE [LARGE SCALE GENOMIC DNA]</scope>
    <source>
        <strain evidence="10">DSM 29326</strain>
    </source>
</reference>
<gene>
    <name evidence="9" type="ORF">SAMN05444339_11148</name>
</gene>
<keyword evidence="7" id="KW-0812">Transmembrane</keyword>
<dbReference type="Pfam" id="PF13442">
    <property type="entry name" value="Cytochrome_CBB3"/>
    <property type="match status" value="1"/>
</dbReference>
<dbReference type="GO" id="GO:0009055">
    <property type="term" value="F:electron transfer activity"/>
    <property type="evidence" value="ECO:0007669"/>
    <property type="project" value="InterPro"/>
</dbReference>
<dbReference type="InterPro" id="IPR036909">
    <property type="entry name" value="Cyt_c-like_dom_sf"/>
</dbReference>
<feature type="transmembrane region" description="Helical" evidence="7">
    <location>
        <begin position="12"/>
        <end position="38"/>
    </location>
</feature>
<dbReference type="EMBL" id="FQUE01000011">
    <property type="protein sequence ID" value="SHF73498.1"/>
    <property type="molecule type" value="Genomic_DNA"/>
</dbReference>
<evidence type="ECO:0000313" key="10">
    <source>
        <dbReference type="Proteomes" id="UP000183987"/>
    </source>
</evidence>
<dbReference type="InterPro" id="IPR050597">
    <property type="entry name" value="Cytochrome_c_Oxidase_Subunit"/>
</dbReference>
<dbReference type="Gene3D" id="1.10.760.10">
    <property type="entry name" value="Cytochrome c-like domain"/>
    <property type="match status" value="5"/>
</dbReference>
<evidence type="ECO:0000256" key="4">
    <source>
        <dbReference type="ARBA" id="ARBA00022982"/>
    </source>
</evidence>
<keyword evidence="7" id="KW-1133">Transmembrane helix</keyword>
<keyword evidence="3 6" id="KW-0479">Metal-binding</keyword>
<proteinExistence type="predicted"/>
<evidence type="ECO:0000313" key="9">
    <source>
        <dbReference type="EMBL" id="SHF73498.1"/>
    </source>
</evidence>
<dbReference type="PROSITE" id="PS51007">
    <property type="entry name" value="CYTC"/>
    <property type="match status" value="5"/>
</dbReference>
<feature type="domain" description="Cytochrome c" evidence="8">
    <location>
        <begin position="213"/>
        <end position="300"/>
    </location>
</feature>
<organism evidence="9 10">
    <name type="scientific">Loktanella atrilutea</name>
    <dbReference type="NCBI Taxonomy" id="366533"/>
    <lineage>
        <taxon>Bacteria</taxon>
        <taxon>Pseudomonadati</taxon>
        <taxon>Pseudomonadota</taxon>
        <taxon>Alphaproteobacteria</taxon>
        <taxon>Rhodobacterales</taxon>
        <taxon>Roseobacteraceae</taxon>
        <taxon>Loktanella</taxon>
    </lineage>
</organism>
<dbReference type="GO" id="GO:0046872">
    <property type="term" value="F:metal ion binding"/>
    <property type="evidence" value="ECO:0007669"/>
    <property type="project" value="UniProtKB-KW"/>
</dbReference>
<sequence>MQIKAPSWHVIKWIVGVFAGLAVIGGIIGALIVSLGLVTISARPPHNALTRTILHYTFKRSTANAGGSVDVPADLDSPARVALGIQHYANVCSSCHGGPELGQSPVALSMRPRPQHLASVVGEFSDEQLFVILRDGVRFSAMPAWPASQNFDEIWSVVAFLRALPDMTNAEYVAATQRALPEDAPELAFDAPDQLSGLDVGIKAPPMDEYLYATPGTGWHEYASNGDVIATCAACHGAKGSGDATAGQAPNLTVPSAAYMTKALREYANGTRPSGIMTTVAASLTDAQIKGLSEYYASLPDIAPPRDQAALGDPVAGEIIATAGLPDQALPACYTCHQNVSEAAGMLIPPIAGQSAAYVRHRLDAFAEPYWTGAGTSAWQPMHWIAKSLNPQQRADLAAYFAQQAPGGRAPVATLQPMDAANARQLVEGVCKECHTVEGVGGPSGEYPNLTVQTATYLDLQLHAFRSGNREAERMRQVAEKLSDKDMSDLAQYFGTPAALPSPTPQDVFATAEEIAVGGEIASNGIPDKNIPACLSCHGPEPTSALPIIARLQGQAPRYIQDRLQALGSEKSADLDTISPMHAIARDMTVDERHDVAAWFAAQAPLPK</sequence>
<accession>A0A1M5E2K3</accession>
<keyword evidence="10" id="KW-1185">Reference proteome</keyword>
<evidence type="ECO:0000256" key="3">
    <source>
        <dbReference type="ARBA" id="ARBA00022723"/>
    </source>
</evidence>
<keyword evidence="4" id="KW-0249">Electron transport</keyword>
<dbReference type="RefSeq" id="WP_072858516.1">
    <property type="nucleotide sequence ID" value="NZ_FQUE01000011.1"/>
</dbReference>
<dbReference type="PANTHER" id="PTHR33751:SF9">
    <property type="entry name" value="CYTOCHROME C4"/>
    <property type="match status" value="1"/>
</dbReference>
<feature type="domain" description="Cytochrome c" evidence="8">
    <location>
        <begin position="513"/>
        <end position="604"/>
    </location>
</feature>
<evidence type="ECO:0000256" key="1">
    <source>
        <dbReference type="ARBA" id="ARBA00022448"/>
    </source>
</evidence>
<keyword evidence="2 6" id="KW-0349">Heme</keyword>
<evidence type="ECO:0000256" key="7">
    <source>
        <dbReference type="SAM" id="Phobius"/>
    </source>
</evidence>
<keyword evidence="7" id="KW-0472">Membrane</keyword>
<keyword evidence="1" id="KW-0813">Transport</keyword>
<feature type="domain" description="Cytochrome c" evidence="8">
    <location>
        <begin position="418"/>
        <end position="498"/>
    </location>
</feature>
<feature type="domain" description="Cytochrome c" evidence="8">
    <location>
        <begin position="79"/>
        <end position="165"/>
    </location>
</feature>
<name>A0A1M5E2K3_LOKAT</name>
<dbReference type="Proteomes" id="UP000183987">
    <property type="component" value="Unassembled WGS sequence"/>
</dbReference>